<keyword evidence="5" id="KW-1185">Reference proteome</keyword>
<feature type="compositionally biased region" description="Pro residues" evidence="3">
    <location>
        <begin position="182"/>
        <end position="195"/>
    </location>
</feature>
<dbReference type="GO" id="GO:0005657">
    <property type="term" value="C:replication fork"/>
    <property type="evidence" value="ECO:0007669"/>
    <property type="project" value="TreeGrafter"/>
</dbReference>
<dbReference type="PANTHER" id="PTHR46457:SF1">
    <property type="entry name" value="DNA REPAIR PROTEIN RAD51 HOMOLOG 4"/>
    <property type="match status" value="1"/>
</dbReference>
<evidence type="ECO:0000256" key="2">
    <source>
        <dbReference type="ARBA" id="ARBA00023242"/>
    </source>
</evidence>
<dbReference type="InterPro" id="IPR051988">
    <property type="entry name" value="HRR_RAD51_Paralog"/>
</dbReference>
<dbReference type="AlphaFoldDB" id="A0A7D5Z964"/>
<dbReference type="GO" id="GO:0000400">
    <property type="term" value="F:four-way junction DNA binding"/>
    <property type="evidence" value="ECO:0007669"/>
    <property type="project" value="TreeGrafter"/>
</dbReference>
<feature type="region of interest" description="Disordered" evidence="3">
    <location>
        <begin position="246"/>
        <end position="275"/>
    </location>
</feature>
<evidence type="ECO:0000256" key="3">
    <source>
        <dbReference type="SAM" id="MobiDB-lite"/>
    </source>
</evidence>
<dbReference type="GO" id="GO:0003697">
    <property type="term" value="F:single-stranded DNA binding"/>
    <property type="evidence" value="ECO:0007669"/>
    <property type="project" value="TreeGrafter"/>
</dbReference>
<dbReference type="GO" id="GO:0007131">
    <property type="term" value="P:reciprocal meiotic recombination"/>
    <property type="evidence" value="ECO:0007669"/>
    <property type="project" value="TreeGrafter"/>
</dbReference>
<dbReference type="PANTHER" id="PTHR46457">
    <property type="entry name" value="DNA REPAIR PROTEIN RAD51 HOMOLOG 4"/>
    <property type="match status" value="1"/>
</dbReference>
<dbReference type="Gene3D" id="3.40.50.300">
    <property type="entry name" value="P-loop containing nucleotide triphosphate hydrolases"/>
    <property type="match status" value="1"/>
</dbReference>
<dbReference type="OrthoDB" id="336321at2759"/>
<sequence>MDRPQPKPFPLAPVAASILAERETERRNHLRQLGYFKTACSEIDDYVLLGGLERGHVVGLSAEEESFGVALGLQVLSRALLEPRQRALVITPKPAGVILRSLRDGVAAELAHEGVAPGDVEPRVRASLDCVMLSCVFDMDGLWEVLAELDRRGRASSPPGGRVPPSPASEIQDSEEDEGPSPLSPPPAAESPPPSVILVTHFSSLLTSLFARRERPAAHANLSLLASRLRHLSRSLPSNPLVLILNSTTSSTDPHGPEPGRHPSAAAGGGRPLDPSLRSIFNPPPLPIPGYVPTSSRRNKPSFGLVFTQLLDLHLLASRVPRTAEDAEVALGSTALEARFVTVVEVLLDEMGLWTGRMGKRPNREQRWAAVQVDDGRVVDAFGKQEMAAVTEIRTSGGFGGRRP</sequence>
<dbReference type="GO" id="GO:0042148">
    <property type="term" value="P:DNA strand invasion"/>
    <property type="evidence" value="ECO:0007669"/>
    <property type="project" value="TreeGrafter"/>
</dbReference>
<evidence type="ECO:0000313" key="5">
    <source>
        <dbReference type="Proteomes" id="UP000510686"/>
    </source>
</evidence>
<dbReference type="Proteomes" id="UP000510686">
    <property type="component" value="Chromosome 5"/>
</dbReference>
<dbReference type="GO" id="GO:0008094">
    <property type="term" value="F:ATP-dependent activity, acting on DNA"/>
    <property type="evidence" value="ECO:0007669"/>
    <property type="project" value="TreeGrafter"/>
</dbReference>
<proteinExistence type="predicted"/>
<keyword evidence="2" id="KW-0539">Nucleus</keyword>
<name>A0A7D5Z964_9HYPO</name>
<reference evidence="4 5" key="1">
    <citation type="submission" date="2020-07" db="EMBL/GenBank/DDBJ databases">
        <title>Telomere length de novo assembly of all 7 chromosomes of the fungus, Metarhizium brunneum, using a novel assembly pipeline.</title>
        <authorList>
            <person name="Saud z."/>
            <person name="Kortsinoglou A."/>
            <person name="Kouvelis V.N."/>
            <person name="Butt T.M."/>
        </authorList>
    </citation>
    <scope>NUCLEOTIDE SEQUENCE [LARGE SCALE GENOMIC DNA]</scope>
    <source>
        <strain evidence="4 5">4556</strain>
    </source>
</reference>
<dbReference type="GO" id="GO:0000723">
    <property type="term" value="P:telomere maintenance"/>
    <property type="evidence" value="ECO:0007669"/>
    <property type="project" value="TreeGrafter"/>
</dbReference>
<evidence type="ECO:0000313" key="4">
    <source>
        <dbReference type="EMBL" id="QLI72046.1"/>
    </source>
</evidence>
<accession>A0A7D5Z964</accession>
<gene>
    <name evidence="4" type="ORF">G6M90_00g091460</name>
</gene>
<protein>
    <submittedName>
        <fullName evidence="4">Uncharacterized protein</fullName>
    </submittedName>
</protein>
<feature type="region of interest" description="Disordered" evidence="3">
    <location>
        <begin position="153"/>
        <end position="195"/>
    </location>
</feature>
<dbReference type="RefSeq" id="XP_014541794.1">
    <property type="nucleotide sequence ID" value="XM_014686308.1"/>
</dbReference>
<comment type="subcellular location">
    <subcellularLocation>
        <location evidence="1">Nucleus</location>
    </subcellularLocation>
</comment>
<dbReference type="KEGG" id="mbrn:26245262"/>
<evidence type="ECO:0000256" key="1">
    <source>
        <dbReference type="ARBA" id="ARBA00004123"/>
    </source>
</evidence>
<dbReference type="InterPro" id="IPR027417">
    <property type="entry name" value="P-loop_NTPase"/>
</dbReference>
<dbReference type="EMBL" id="CP058936">
    <property type="protein sequence ID" value="QLI72046.1"/>
    <property type="molecule type" value="Genomic_DNA"/>
</dbReference>
<organism evidence="4 5">
    <name type="scientific">Metarhizium brunneum</name>
    <dbReference type="NCBI Taxonomy" id="500148"/>
    <lineage>
        <taxon>Eukaryota</taxon>
        <taxon>Fungi</taxon>
        <taxon>Dikarya</taxon>
        <taxon>Ascomycota</taxon>
        <taxon>Pezizomycotina</taxon>
        <taxon>Sordariomycetes</taxon>
        <taxon>Hypocreomycetidae</taxon>
        <taxon>Hypocreales</taxon>
        <taxon>Clavicipitaceae</taxon>
        <taxon>Metarhizium</taxon>
    </lineage>
</organism>
<dbReference type="GeneID" id="26245262"/>
<dbReference type="GO" id="GO:0005815">
    <property type="term" value="C:microtubule organizing center"/>
    <property type="evidence" value="ECO:0007669"/>
    <property type="project" value="TreeGrafter"/>
</dbReference>
<dbReference type="GO" id="GO:0033063">
    <property type="term" value="C:Rad51B-Rad51C-Rad51D-XRCC2 complex"/>
    <property type="evidence" value="ECO:0007669"/>
    <property type="project" value="TreeGrafter"/>
</dbReference>
<dbReference type="GO" id="GO:0000724">
    <property type="term" value="P:double-strand break repair via homologous recombination"/>
    <property type="evidence" value="ECO:0007669"/>
    <property type="project" value="TreeGrafter"/>
</dbReference>